<accession>A0A8T5V0J0</accession>
<feature type="transmembrane region" description="Helical" evidence="1">
    <location>
        <begin position="154"/>
        <end position="175"/>
    </location>
</feature>
<proteinExistence type="predicted"/>
<evidence type="ECO:0000256" key="1">
    <source>
        <dbReference type="SAM" id="Phobius"/>
    </source>
</evidence>
<keyword evidence="3" id="KW-1185">Reference proteome</keyword>
<name>A0A8T5V0J0_9EURY</name>
<feature type="transmembrane region" description="Helical" evidence="1">
    <location>
        <begin position="269"/>
        <end position="292"/>
    </location>
</feature>
<evidence type="ECO:0000313" key="2">
    <source>
        <dbReference type="EMBL" id="MBZ2166499.1"/>
    </source>
</evidence>
<reference evidence="3" key="1">
    <citation type="journal article" date="2022" name="Microbiol. Resour. Announc.">
        <title>Draft Genome Sequence of a Methanogenic Archaeon from West Spitsbergen Permafrost.</title>
        <authorList>
            <person name="Trubitsyn V."/>
            <person name="Rivkina E."/>
            <person name="Shcherbakova V."/>
        </authorList>
    </citation>
    <scope>NUCLEOTIDE SEQUENCE [LARGE SCALE GENOMIC DNA]</scope>
    <source>
        <strain evidence="3">VT</strain>
    </source>
</reference>
<evidence type="ECO:0008006" key="4">
    <source>
        <dbReference type="Google" id="ProtNLM"/>
    </source>
</evidence>
<comment type="caution">
    <text evidence="2">The sequence shown here is derived from an EMBL/GenBank/DDBJ whole genome shotgun (WGS) entry which is preliminary data.</text>
</comment>
<sequence length="360" mass="40308">MVLIAENNLQFILEFAIIMQIAILLLFNLLRMSLSRVLFFSLILGIGITALFGFDMLALFIPFLGLHEFTHTYGPIAVMVFITAWAALSTMHEVGIGVIQIKRLIFLMMILVTIFGGLVHRDFLILWFLGILLGFFLISKSFRQKSFITVKRIIVVVLITVVAFVSLEGLSRLLSMSLISPVLRIERILQNAIPSLQLVIHNTTLWGHVQGSSFWGSLDAGSSSGYIALPISLILTFGLPYQIFFGTLVTKKDIIDYFVPGIYGFAFDFGYIVLVLLLLWCVFVTCLGLRILVEYREKRERGNKTYLGREALLIGSLAGFVSQMILGLFIINRAINGTALVTFIFLSGMVVAHIILVKDR</sequence>
<feature type="transmembrane region" description="Helical" evidence="1">
    <location>
        <begin position="337"/>
        <end position="357"/>
    </location>
</feature>
<dbReference type="AlphaFoldDB" id="A0A8T5V0J0"/>
<feature type="transmembrane region" description="Helical" evidence="1">
    <location>
        <begin position="227"/>
        <end position="249"/>
    </location>
</feature>
<dbReference type="EMBL" id="JAIOUQ010000013">
    <property type="protein sequence ID" value="MBZ2166499.1"/>
    <property type="molecule type" value="Genomic_DNA"/>
</dbReference>
<feature type="transmembrane region" description="Helical" evidence="1">
    <location>
        <begin position="312"/>
        <end position="331"/>
    </location>
</feature>
<feature type="transmembrane region" description="Helical" evidence="1">
    <location>
        <begin position="125"/>
        <end position="142"/>
    </location>
</feature>
<keyword evidence="1" id="KW-1133">Transmembrane helix</keyword>
<protein>
    <recommendedName>
        <fullName evidence="4">O-antigen polymerase</fullName>
    </recommendedName>
</protein>
<keyword evidence="1" id="KW-0472">Membrane</keyword>
<gene>
    <name evidence="2" type="ORF">K8N75_10670</name>
</gene>
<feature type="transmembrane region" description="Helical" evidence="1">
    <location>
        <begin position="12"/>
        <end position="30"/>
    </location>
</feature>
<dbReference type="Proteomes" id="UP000825933">
    <property type="component" value="Unassembled WGS sequence"/>
</dbReference>
<dbReference type="RefSeq" id="WP_223792050.1">
    <property type="nucleotide sequence ID" value="NZ_JAIOUQ010000013.1"/>
</dbReference>
<keyword evidence="1" id="KW-0812">Transmembrane</keyword>
<feature type="transmembrane region" description="Helical" evidence="1">
    <location>
        <begin position="37"/>
        <end position="61"/>
    </location>
</feature>
<evidence type="ECO:0000313" key="3">
    <source>
        <dbReference type="Proteomes" id="UP000825933"/>
    </source>
</evidence>
<feature type="transmembrane region" description="Helical" evidence="1">
    <location>
        <begin position="73"/>
        <end position="91"/>
    </location>
</feature>
<organism evidence="2 3">
    <name type="scientific">Methanobacterium spitsbergense</name>
    <dbReference type="NCBI Taxonomy" id="2874285"/>
    <lineage>
        <taxon>Archaea</taxon>
        <taxon>Methanobacteriati</taxon>
        <taxon>Methanobacteriota</taxon>
        <taxon>Methanomada group</taxon>
        <taxon>Methanobacteria</taxon>
        <taxon>Methanobacteriales</taxon>
        <taxon>Methanobacteriaceae</taxon>
        <taxon>Methanobacterium</taxon>
    </lineage>
</organism>